<accession>D3BDU6</accession>
<dbReference type="InParanoid" id="D3BDU6"/>
<gene>
    <name evidence="3" type="ORF">PPL_06899</name>
</gene>
<dbReference type="AlphaFoldDB" id="D3BDU6"/>
<keyword evidence="2" id="KW-0732">Signal</keyword>
<feature type="chain" id="PRO_5003041124" description="Metalloprotease" evidence="2">
    <location>
        <begin position="27"/>
        <end position="523"/>
    </location>
</feature>
<reference evidence="3 4" key="1">
    <citation type="journal article" date="2011" name="Genome Res.">
        <title>Phylogeny-wide analysis of social amoeba genomes highlights ancient origins for complex intercellular communication.</title>
        <authorList>
            <person name="Heidel A.J."/>
            <person name="Lawal H.M."/>
            <person name="Felder M."/>
            <person name="Schilde C."/>
            <person name="Helps N.R."/>
            <person name="Tunggal B."/>
            <person name="Rivero F."/>
            <person name="John U."/>
            <person name="Schleicher M."/>
            <person name="Eichinger L."/>
            <person name="Platzer M."/>
            <person name="Noegel A.A."/>
            <person name="Schaap P."/>
            <person name="Gloeckner G."/>
        </authorList>
    </citation>
    <scope>NUCLEOTIDE SEQUENCE [LARGE SCALE GENOMIC DNA]</scope>
    <source>
        <strain evidence="4">ATCC 26659 / Pp 5 / PN500</strain>
    </source>
</reference>
<evidence type="ECO:0000313" key="3">
    <source>
        <dbReference type="EMBL" id="EFA80077.1"/>
    </source>
</evidence>
<evidence type="ECO:0000256" key="2">
    <source>
        <dbReference type="SAM" id="SignalP"/>
    </source>
</evidence>
<feature type="region of interest" description="Disordered" evidence="1">
    <location>
        <begin position="31"/>
        <end position="62"/>
    </location>
</feature>
<dbReference type="Proteomes" id="UP000001396">
    <property type="component" value="Unassembled WGS sequence"/>
</dbReference>
<protein>
    <recommendedName>
        <fullName evidence="5">Metalloprotease</fullName>
    </recommendedName>
</protein>
<comment type="caution">
    <text evidence="3">The sequence shown here is derived from an EMBL/GenBank/DDBJ whole genome shotgun (WGS) entry which is preliminary data.</text>
</comment>
<dbReference type="EMBL" id="ADBJ01000031">
    <property type="protein sequence ID" value="EFA80077.1"/>
    <property type="molecule type" value="Genomic_DNA"/>
</dbReference>
<dbReference type="RefSeq" id="XP_020432197.1">
    <property type="nucleotide sequence ID" value="XM_020577749.1"/>
</dbReference>
<dbReference type="GeneID" id="31362380"/>
<feature type="compositionally biased region" description="Basic residues" evidence="1">
    <location>
        <begin position="130"/>
        <end position="146"/>
    </location>
</feature>
<dbReference type="OMA" id="KESERHW"/>
<feature type="region of interest" description="Disordered" evidence="1">
    <location>
        <begin position="130"/>
        <end position="150"/>
    </location>
</feature>
<evidence type="ECO:0000313" key="4">
    <source>
        <dbReference type="Proteomes" id="UP000001396"/>
    </source>
</evidence>
<evidence type="ECO:0000256" key="1">
    <source>
        <dbReference type="SAM" id="MobiDB-lite"/>
    </source>
</evidence>
<feature type="signal peptide" evidence="2">
    <location>
        <begin position="1"/>
        <end position="26"/>
    </location>
</feature>
<name>D3BDU6_HETP5</name>
<evidence type="ECO:0008006" key="5">
    <source>
        <dbReference type="Google" id="ProtNLM"/>
    </source>
</evidence>
<sequence length="523" mass="58385">MDYKLKLIYIVLLLFILLVFTGISDAGKTNTRKRKVVEPYPTPKRDHKHSPTRGDHSPRDSDQEIEGAFEWPLSIQLGFQSPDKSITIPVAHAEFAAKVSCDVACTIGINNGNLDANGKWHGRVSIDMAHRKHKETAKNKRSPKKGAARDKESERHWALVDIVLEVYTVGPYIYLTSTDLDVIKPEKGKNYELVEDGEVDTLVKKYTIVLKENKVNRKTSELSIIYTFSGEADVSPIINGLGEEINPDNGYMLAYSVLTKLAMSTINDLGVANIKQILVQLNDKFKAAMDAKEGVMEIGNGYQWIPSVLSHEYGHYVQHIVYENAKKEFLSPTASHGNCDDEPQPLTLAWSEGYASAFGVIMSTLLKFSKPGDADEILWNTGENNGQFNVENYGCHRKELANDEGRIAAMINDLVDEENDSIDSKKVAVEIDNFIKTYSDTKGKEELAKQVDKTWFGTQEQSDYNAGSNRITPTEALVTFLSMESQAPTLAGYINTLLQTLSGTRKERAIEIIKYNYGAVFIP</sequence>
<keyword evidence="4" id="KW-1185">Reference proteome</keyword>
<proteinExistence type="predicted"/>
<feature type="compositionally biased region" description="Basic and acidic residues" evidence="1">
    <location>
        <begin position="52"/>
        <end position="62"/>
    </location>
</feature>
<organism evidence="3 4">
    <name type="scientific">Heterostelium pallidum (strain ATCC 26659 / Pp 5 / PN500)</name>
    <name type="common">Cellular slime mold</name>
    <name type="synonym">Polysphondylium pallidum</name>
    <dbReference type="NCBI Taxonomy" id="670386"/>
    <lineage>
        <taxon>Eukaryota</taxon>
        <taxon>Amoebozoa</taxon>
        <taxon>Evosea</taxon>
        <taxon>Eumycetozoa</taxon>
        <taxon>Dictyostelia</taxon>
        <taxon>Acytosteliales</taxon>
        <taxon>Acytosteliaceae</taxon>
        <taxon>Heterostelium</taxon>
    </lineage>
</organism>